<protein>
    <submittedName>
        <fullName evidence="1">Uncharacterized protein</fullName>
    </submittedName>
</protein>
<accession>A0A9D4RE02</accession>
<keyword evidence="2" id="KW-1185">Reference proteome</keyword>
<reference evidence="1" key="1">
    <citation type="journal article" date="2019" name="bioRxiv">
        <title>The Genome of the Zebra Mussel, Dreissena polymorpha: A Resource for Invasive Species Research.</title>
        <authorList>
            <person name="McCartney M.A."/>
            <person name="Auch B."/>
            <person name="Kono T."/>
            <person name="Mallez S."/>
            <person name="Zhang Y."/>
            <person name="Obille A."/>
            <person name="Becker A."/>
            <person name="Abrahante J.E."/>
            <person name="Garbe J."/>
            <person name="Badalamenti J.P."/>
            <person name="Herman A."/>
            <person name="Mangelson H."/>
            <person name="Liachko I."/>
            <person name="Sullivan S."/>
            <person name="Sone E.D."/>
            <person name="Koren S."/>
            <person name="Silverstein K.A.T."/>
            <person name="Beckman K.B."/>
            <person name="Gohl D.M."/>
        </authorList>
    </citation>
    <scope>NUCLEOTIDE SEQUENCE</scope>
    <source>
        <strain evidence="1">Duluth1</strain>
        <tissue evidence="1">Whole animal</tissue>
    </source>
</reference>
<gene>
    <name evidence="1" type="ORF">DPMN_025835</name>
</gene>
<dbReference type="AlphaFoldDB" id="A0A9D4RE02"/>
<name>A0A9D4RE02_DREPO</name>
<evidence type="ECO:0000313" key="2">
    <source>
        <dbReference type="Proteomes" id="UP000828390"/>
    </source>
</evidence>
<reference evidence="1" key="2">
    <citation type="submission" date="2020-11" db="EMBL/GenBank/DDBJ databases">
        <authorList>
            <person name="McCartney M.A."/>
            <person name="Auch B."/>
            <person name="Kono T."/>
            <person name="Mallez S."/>
            <person name="Becker A."/>
            <person name="Gohl D.M."/>
            <person name="Silverstein K.A.T."/>
            <person name="Koren S."/>
            <person name="Bechman K.B."/>
            <person name="Herman A."/>
            <person name="Abrahante J.E."/>
            <person name="Garbe J."/>
        </authorList>
    </citation>
    <scope>NUCLEOTIDE SEQUENCE</scope>
    <source>
        <strain evidence="1">Duluth1</strain>
        <tissue evidence="1">Whole animal</tissue>
    </source>
</reference>
<organism evidence="1 2">
    <name type="scientific">Dreissena polymorpha</name>
    <name type="common">Zebra mussel</name>
    <name type="synonym">Mytilus polymorpha</name>
    <dbReference type="NCBI Taxonomy" id="45954"/>
    <lineage>
        <taxon>Eukaryota</taxon>
        <taxon>Metazoa</taxon>
        <taxon>Spiralia</taxon>
        <taxon>Lophotrochozoa</taxon>
        <taxon>Mollusca</taxon>
        <taxon>Bivalvia</taxon>
        <taxon>Autobranchia</taxon>
        <taxon>Heteroconchia</taxon>
        <taxon>Euheterodonta</taxon>
        <taxon>Imparidentia</taxon>
        <taxon>Neoheterodontei</taxon>
        <taxon>Myida</taxon>
        <taxon>Dreissenoidea</taxon>
        <taxon>Dreissenidae</taxon>
        <taxon>Dreissena</taxon>
    </lineage>
</organism>
<comment type="caution">
    <text evidence="1">The sequence shown here is derived from an EMBL/GenBank/DDBJ whole genome shotgun (WGS) entry which is preliminary data.</text>
</comment>
<proteinExistence type="predicted"/>
<sequence length="55" mass="6325">MESLVEAVATSLSWTMAQSSLQNPSTCHRGMSSSTIYLWRPMTPATQSDQYWRQW</sequence>
<dbReference type="Proteomes" id="UP000828390">
    <property type="component" value="Unassembled WGS sequence"/>
</dbReference>
<evidence type="ECO:0000313" key="1">
    <source>
        <dbReference type="EMBL" id="KAH3862860.1"/>
    </source>
</evidence>
<dbReference type="EMBL" id="JAIWYP010000002">
    <property type="protein sequence ID" value="KAH3862860.1"/>
    <property type="molecule type" value="Genomic_DNA"/>
</dbReference>